<dbReference type="InterPro" id="IPR002818">
    <property type="entry name" value="DJ-1/PfpI"/>
</dbReference>
<dbReference type="InterPro" id="IPR050325">
    <property type="entry name" value="Prot/Nucl_acid_deglycase"/>
</dbReference>
<dbReference type="InterPro" id="IPR029062">
    <property type="entry name" value="Class_I_gatase-like"/>
</dbReference>
<proteinExistence type="predicted"/>
<dbReference type="Gene3D" id="3.40.50.880">
    <property type="match status" value="1"/>
</dbReference>
<dbReference type="RefSeq" id="WP_115578297.1">
    <property type="nucleotide sequence ID" value="NZ_NXLX01000001.1"/>
</dbReference>
<dbReference type="CDD" id="cd03135">
    <property type="entry name" value="GATase1_DJ-1"/>
    <property type="match status" value="1"/>
</dbReference>
<dbReference type="NCBIfam" id="TIGR01383">
    <property type="entry name" value="not_thiJ"/>
    <property type="match status" value="1"/>
</dbReference>
<keyword evidence="3" id="KW-1185">Reference proteome</keyword>
<evidence type="ECO:0000313" key="3">
    <source>
        <dbReference type="Proteomes" id="UP000256695"/>
    </source>
</evidence>
<sequence length="189" mass="20071">MSKKVLIPLADGFEEAEFIGIADVLRRASEMHKDLEIIIASLDDKLLVKGANGIFIQADTTLDSLDLSSLEAIALAGGYGGMNNLKNSSKIIQIIKDLHSKNKLVAAICASPMVLNHAGVLQGDFTCYPGCEAGLNGNRVNQAVVVNGNVITSAGPATAILFGLEIVRYLVGEETYKALYEGLLIPLTK</sequence>
<dbReference type="Proteomes" id="UP000256695">
    <property type="component" value="Unassembled WGS sequence"/>
</dbReference>
<accession>A0A3D8JAW7</accession>
<protein>
    <submittedName>
        <fullName evidence="2">DJ-1 family protein</fullName>
    </submittedName>
</protein>
<organism evidence="2 3">
    <name type="scientific">Helicobacter anseris</name>
    <dbReference type="NCBI Taxonomy" id="375926"/>
    <lineage>
        <taxon>Bacteria</taxon>
        <taxon>Pseudomonadati</taxon>
        <taxon>Campylobacterota</taxon>
        <taxon>Epsilonproteobacteria</taxon>
        <taxon>Campylobacterales</taxon>
        <taxon>Helicobacteraceae</taxon>
        <taxon>Helicobacter</taxon>
    </lineage>
</organism>
<feature type="domain" description="DJ-1/PfpI" evidence="1">
    <location>
        <begin position="3"/>
        <end position="168"/>
    </location>
</feature>
<evidence type="ECO:0000259" key="1">
    <source>
        <dbReference type="Pfam" id="PF01965"/>
    </source>
</evidence>
<dbReference type="GO" id="GO:0005737">
    <property type="term" value="C:cytoplasm"/>
    <property type="evidence" value="ECO:0007669"/>
    <property type="project" value="TreeGrafter"/>
</dbReference>
<dbReference type="InterPro" id="IPR006287">
    <property type="entry name" value="DJ-1"/>
</dbReference>
<dbReference type="Pfam" id="PF01965">
    <property type="entry name" value="DJ-1_PfpI"/>
    <property type="match status" value="1"/>
</dbReference>
<dbReference type="AlphaFoldDB" id="A0A3D8JAW7"/>
<reference evidence="2 3" key="1">
    <citation type="submission" date="2018-04" db="EMBL/GenBank/DDBJ databases">
        <title>Novel Campyloabacter and Helicobacter Species and Strains.</title>
        <authorList>
            <person name="Mannion A.J."/>
            <person name="Shen Z."/>
            <person name="Fox J.G."/>
        </authorList>
    </citation>
    <scope>NUCLEOTIDE SEQUENCE [LARGE SCALE GENOMIC DNA]</scope>
    <source>
        <strain evidence="2 3">MIT 04-9362</strain>
    </source>
</reference>
<dbReference type="PANTHER" id="PTHR48094">
    <property type="entry name" value="PROTEIN/NUCLEIC ACID DEGLYCASE DJ-1-RELATED"/>
    <property type="match status" value="1"/>
</dbReference>
<dbReference type="EMBL" id="NXLX01000001">
    <property type="protein sequence ID" value="RDU74588.1"/>
    <property type="molecule type" value="Genomic_DNA"/>
</dbReference>
<name>A0A3D8JAW7_9HELI</name>
<evidence type="ECO:0000313" key="2">
    <source>
        <dbReference type="EMBL" id="RDU74588.1"/>
    </source>
</evidence>
<dbReference type="PANTHER" id="PTHR48094:SF12">
    <property type="entry name" value="PARKINSON DISEASE PROTEIN 7 HOMOLOG"/>
    <property type="match status" value="1"/>
</dbReference>
<dbReference type="SUPFAM" id="SSF52317">
    <property type="entry name" value="Class I glutamine amidotransferase-like"/>
    <property type="match status" value="1"/>
</dbReference>
<dbReference type="OrthoDB" id="9792284at2"/>
<comment type="caution">
    <text evidence="2">The sequence shown here is derived from an EMBL/GenBank/DDBJ whole genome shotgun (WGS) entry which is preliminary data.</text>
</comment>
<gene>
    <name evidence="2" type="ORF">CQA57_00630</name>
</gene>